<dbReference type="PROSITE" id="PS50005">
    <property type="entry name" value="TPR"/>
    <property type="match status" value="1"/>
</dbReference>
<feature type="repeat" description="TPR" evidence="1">
    <location>
        <begin position="167"/>
        <end position="200"/>
    </location>
</feature>
<evidence type="ECO:0000256" key="1">
    <source>
        <dbReference type="PROSITE-ProRule" id="PRU00339"/>
    </source>
</evidence>
<organism evidence="2 3">
    <name type="scientific">Eutypa lata (strain UCR-EL1)</name>
    <name type="common">Grapevine dieback disease fungus</name>
    <name type="synonym">Eutypa armeniacae</name>
    <dbReference type="NCBI Taxonomy" id="1287681"/>
    <lineage>
        <taxon>Eukaryota</taxon>
        <taxon>Fungi</taxon>
        <taxon>Dikarya</taxon>
        <taxon>Ascomycota</taxon>
        <taxon>Pezizomycotina</taxon>
        <taxon>Sordariomycetes</taxon>
        <taxon>Xylariomycetidae</taxon>
        <taxon>Xylariales</taxon>
        <taxon>Diatrypaceae</taxon>
        <taxon>Eutypa</taxon>
    </lineage>
</organism>
<dbReference type="InterPro" id="IPR011990">
    <property type="entry name" value="TPR-like_helical_dom_sf"/>
</dbReference>
<dbReference type="Proteomes" id="UP000012174">
    <property type="component" value="Unassembled WGS sequence"/>
</dbReference>
<evidence type="ECO:0000313" key="3">
    <source>
        <dbReference type="Proteomes" id="UP000012174"/>
    </source>
</evidence>
<evidence type="ECO:0000313" key="2">
    <source>
        <dbReference type="EMBL" id="EMR64300.1"/>
    </source>
</evidence>
<dbReference type="InterPro" id="IPR019734">
    <property type="entry name" value="TPR_rpt"/>
</dbReference>
<protein>
    <submittedName>
        <fullName evidence="2">Uncharacterized protein</fullName>
    </submittedName>
</protein>
<reference evidence="3" key="1">
    <citation type="journal article" date="2013" name="Genome Announc.">
        <title>Draft genome sequence of the grapevine dieback fungus Eutypa lata UCR-EL1.</title>
        <authorList>
            <person name="Blanco-Ulate B."/>
            <person name="Rolshausen P.E."/>
            <person name="Cantu D."/>
        </authorList>
    </citation>
    <scope>NUCLEOTIDE SEQUENCE [LARGE SCALE GENOMIC DNA]</scope>
    <source>
        <strain evidence="3">UCR-EL1</strain>
    </source>
</reference>
<keyword evidence="1" id="KW-0802">TPR repeat</keyword>
<accession>M7TCA9</accession>
<gene>
    <name evidence="2" type="ORF">UCREL1_8735</name>
</gene>
<dbReference type="Gene3D" id="1.25.40.10">
    <property type="entry name" value="Tetratricopeptide repeat domain"/>
    <property type="match status" value="1"/>
</dbReference>
<name>M7TCA9_EUTLA</name>
<sequence>MKDLTALTLAAAELVRAEAKPNHDVIAFRRMRSRSILEEGNELSGATRRFETKSFEIPQSPRAIKADPESEMFKMYRGQGELYFIEGDLKTADRMFAACTRELENMQHPFQDARLEVQNWHNVVLLQLGHYSTAKIRLHEALNYAKKLLQSRDFLEEHRPKFRAQQTQLIYRYATALMRLGDYENAANHLQELIDEDRENKKVPGFKAASGHFEIYIGAYRMLSLNENYLGHFRDVDEDPYLLEADAMLRKIKQDRDASIKKVKDQKPQALDIHGRTIEGSVQSQAYKATMGGPEM</sequence>
<dbReference type="SUPFAM" id="SSF48452">
    <property type="entry name" value="TPR-like"/>
    <property type="match status" value="1"/>
</dbReference>
<dbReference type="HOGENOM" id="CLU_940199_0_0_1"/>
<keyword evidence="3" id="KW-1185">Reference proteome</keyword>
<proteinExistence type="predicted"/>
<dbReference type="KEGG" id="ela:UCREL1_8735"/>
<dbReference type="AlphaFoldDB" id="M7TCA9"/>
<dbReference type="EMBL" id="KB707096">
    <property type="protein sequence ID" value="EMR64300.1"/>
    <property type="molecule type" value="Genomic_DNA"/>
</dbReference>